<dbReference type="Proteomes" id="UP001164250">
    <property type="component" value="Chromosome 5"/>
</dbReference>
<comment type="caution">
    <text evidence="1">The sequence shown here is derived from an EMBL/GenBank/DDBJ whole genome shotgun (WGS) entry which is preliminary data.</text>
</comment>
<evidence type="ECO:0000313" key="1">
    <source>
        <dbReference type="EMBL" id="KAJ0097894.1"/>
    </source>
</evidence>
<accession>A0ACC1BGA8</accession>
<sequence length="87" mass="9948">MSLLSSFSLSRSLSVFIGYHFLHVQCSCIYWVPAAATTAAAAASLCGLKKNYLLWVLSLLWVSDNYIIYFVNWHLVARFVMIKYHLL</sequence>
<protein>
    <submittedName>
        <fullName evidence="1">Uncharacterized protein</fullName>
    </submittedName>
</protein>
<proteinExistence type="predicted"/>
<organism evidence="1 2">
    <name type="scientific">Pistacia atlantica</name>
    <dbReference type="NCBI Taxonomy" id="434234"/>
    <lineage>
        <taxon>Eukaryota</taxon>
        <taxon>Viridiplantae</taxon>
        <taxon>Streptophyta</taxon>
        <taxon>Embryophyta</taxon>
        <taxon>Tracheophyta</taxon>
        <taxon>Spermatophyta</taxon>
        <taxon>Magnoliopsida</taxon>
        <taxon>eudicotyledons</taxon>
        <taxon>Gunneridae</taxon>
        <taxon>Pentapetalae</taxon>
        <taxon>rosids</taxon>
        <taxon>malvids</taxon>
        <taxon>Sapindales</taxon>
        <taxon>Anacardiaceae</taxon>
        <taxon>Pistacia</taxon>
    </lineage>
</organism>
<keyword evidence="2" id="KW-1185">Reference proteome</keyword>
<reference evidence="2" key="1">
    <citation type="journal article" date="2023" name="G3 (Bethesda)">
        <title>Genome assembly and association tests identify interacting loci associated with vigor, precocity, and sex in interspecific pistachio rootstocks.</title>
        <authorList>
            <person name="Palmer W."/>
            <person name="Jacygrad E."/>
            <person name="Sagayaradj S."/>
            <person name="Cavanaugh K."/>
            <person name="Han R."/>
            <person name="Bertier L."/>
            <person name="Beede B."/>
            <person name="Kafkas S."/>
            <person name="Golino D."/>
            <person name="Preece J."/>
            <person name="Michelmore R."/>
        </authorList>
    </citation>
    <scope>NUCLEOTIDE SEQUENCE [LARGE SCALE GENOMIC DNA]</scope>
</reference>
<name>A0ACC1BGA8_9ROSI</name>
<evidence type="ECO:0000313" key="2">
    <source>
        <dbReference type="Proteomes" id="UP001164250"/>
    </source>
</evidence>
<gene>
    <name evidence="1" type="ORF">Patl1_27691</name>
</gene>
<dbReference type="EMBL" id="CM047901">
    <property type="protein sequence ID" value="KAJ0097894.1"/>
    <property type="molecule type" value="Genomic_DNA"/>
</dbReference>